<keyword evidence="6 10" id="KW-0472">Membrane</keyword>
<dbReference type="InterPro" id="IPR001870">
    <property type="entry name" value="B30.2/SPRY"/>
</dbReference>
<dbReference type="FunFam" id="2.60.40.10:FF:000088">
    <property type="entry name" value="Butyrophilin subfamily 1 member A1"/>
    <property type="match status" value="1"/>
</dbReference>
<dbReference type="InterPro" id="IPR053896">
    <property type="entry name" value="BTN3A2-like_Ig-C"/>
</dbReference>
<dbReference type="GO" id="GO:0050852">
    <property type="term" value="P:T cell receptor signaling pathway"/>
    <property type="evidence" value="ECO:0007669"/>
    <property type="project" value="TreeGrafter"/>
</dbReference>
<dbReference type="InterPro" id="IPR013106">
    <property type="entry name" value="Ig_V-set"/>
</dbReference>
<keyword evidence="3 10" id="KW-0812">Transmembrane</keyword>
<dbReference type="GO" id="GO:0005102">
    <property type="term" value="F:signaling receptor binding"/>
    <property type="evidence" value="ECO:0007669"/>
    <property type="project" value="TreeGrafter"/>
</dbReference>
<keyword evidence="9" id="KW-0393">Immunoglobulin domain</keyword>
<dbReference type="Pfam" id="PF00622">
    <property type="entry name" value="SPRY"/>
    <property type="match status" value="1"/>
</dbReference>
<evidence type="ECO:0000256" key="2">
    <source>
        <dbReference type="ARBA" id="ARBA00007591"/>
    </source>
</evidence>
<dbReference type="SMART" id="SM00409">
    <property type="entry name" value="IG"/>
    <property type="match status" value="1"/>
</dbReference>
<evidence type="ECO:0000256" key="10">
    <source>
        <dbReference type="SAM" id="Phobius"/>
    </source>
</evidence>
<dbReference type="Gene3D" id="2.60.120.920">
    <property type="match status" value="1"/>
</dbReference>
<dbReference type="SUPFAM" id="SSF48726">
    <property type="entry name" value="Immunoglobulin"/>
    <property type="match status" value="2"/>
</dbReference>
<dbReference type="Gene3D" id="2.60.40.10">
    <property type="entry name" value="Immunoglobulins"/>
    <property type="match status" value="2"/>
</dbReference>
<evidence type="ECO:0008006" key="15">
    <source>
        <dbReference type="Google" id="ProtNLM"/>
    </source>
</evidence>
<dbReference type="GO" id="GO:0009897">
    <property type="term" value="C:external side of plasma membrane"/>
    <property type="evidence" value="ECO:0007669"/>
    <property type="project" value="TreeGrafter"/>
</dbReference>
<dbReference type="InterPro" id="IPR006574">
    <property type="entry name" value="PRY"/>
</dbReference>
<keyword evidence="14" id="KW-1185">Reference proteome</keyword>
<dbReference type="Pfam" id="PF13765">
    <property type="entry name" value="PRY"/>
    <property type="match status" value="1"/>
</dbReference>
<evidence type="ECO:0000256" key="7">
    <source>
        <dbReference type="ARBA" id="ARBA00023157"/>
    </source>
</evidence>
<dbReference type="Ensembl" id="ENSCABT00000011404.1">
    <property type="protein sequence ID" value="ENSCABP00000010413.1"/>
    <property type="gene ID" value="ENSCABG00000007771.1"/>
</dbReference>
<evidence type="ECO:0000259" key="11">
    <source>
        <dbReference type="PROSITE" id="PS50188"/>
    </source>
</evidence>
<dbReference type="InterPro" id="IPR003599">
    <property type="entry name" value="Ig_sub"/>
</dbReference>
<dbReference type="PANTHER" id="PTHR24100:SF149">
    <property type="entry name" value="BG-LIKE ANTIGEN 1-RELATED"/>
    <property type="match status" value="1"/>
</dbReference>
<feature type="domain" description="Ig-like" evidence="12">
    <location>
        <begin position="36"/>
        <end position="135"/>
    </location>
</feature>
<comment type="subcellular location">
    <subcellularLocation>
        <location evidence="1">Membrane</location>
        <topology evidence="1">Single-pass type I membrane protein</topology>
    </subcellularLocation>
</comment>
<feature type="transmembrane region" description="Helical" evidence="10">
    <location>
        <begin position="257"/>
        <end position="280"/>
    </location>
</feature>
<evidence type="ECO:0000256" key="1">
    <source>
        <dbReference type="ARBA" id="ARBA00004479"/>
    </source>
</evidence>
<dbReference type="GeneTree" id="ENSGT00940000153527"/>
<sequence>EKTAESVFSILCPTIPHNIKPPSPSTIPVLPPLPSPQTQFTVTGPDHAVTASLGGEAVLSCHLSPRMSAENMEVGWVRSQDSEIVHLYRDGQDQYGQQMLEYSGRTELLRDDITNGRVFLRIYDIQPSDNGPYKCFFQSSIFYKDALLELQVAGLGSDPVISVEGHQDGGIRVVCQSSGWNSQPEAQWRDLQGQILPSASENIAQEANGLFQAEIAIVITEESNQKVSCCVRNPLLDQERKTAISLAELFFPRGNPWTVALGVILPLLAVLTALASYCFWRQSRVKGDVMRGVGGNMVRDRQRFKNQTKTPAPGHDSVTLSPVDVTLDPDTANPWLVLSEDRKRVRDGDKRQNLPDNPERFDPCVCVLGAEGFVGGRRYWEVKVGEKTGWELGVCRESVRRKELVTYTPRNGYWVMVLRDGKYSACTSPSTPLPVSVRPRQVGIFLDYEAGEVSFYNVTDRSHLFTFTGTFSTTLRPYFSPGYSAGPTNTAPLIICPVPAQGWGSRGHRWGRALVGGVRAQGCGGEPRAEVGGSQNFFCLGQQKT</sequence>
<evidence type="ECO:0000256" key="6">
    <source>
        <dbReference type="ARBA" id="ARBA00023136"/>
    </source>
</evidence>
<dbReference type="CDD" id="cd13745">
    <property type="entry name" value="SPRY_PRY_TRIM39"/>
    <property type="match status" value="1"/>
</dbReference>
<dbReference type="SMART" id="SM00406">
    <property type="entry name" value="IGv"/>
    <property type="match status" value="1"/>
</dbReference>
<dbReference type="CDD" id="cd05713">
    <property type="entry name" value="IgV_MOG_like"/>
    <property type="match status" value="1"/>
</dbReference>
<dbReference type="InterPro" id="IPR003877">
    <property type="entry name" value="SPRY_dom"/>
</dbReference>
<comment type="similarity">
    <text evidence="2">Belongs to the immunoglobulin superfamily. BTN/MOG family.</text>
</comment>
<dbReference type="InterPro" id="IPR013783">
    <property type="entry name" value="Ig-like_fold"/>
</dbReference>
<evidence type="ECO:0000313" key="13">
    <source>
        <dbReference type="Ensembl" id="ENSCABP00000010413.1"/>
    </source>
</evidence>
<dbReference type="InterPro" id="IPR035033">
    <property type="entry name" value="PRY/SPRY_TRIM39"/>
</dbReference>
<evidence type="ECO:0000259" key="12">
    <source>
        <dbReference type="PROSITE" id="PS50835"/>
    </source>
</evidence>
<dbReference type="InterPro" id="IPR050504">
    <property type="entry name" value="IgSF_BTN/MOG"/>
</dbReference>
<keyword evidence="7" id="KW-1015">Disulfide bond</keyword>
<dbReference type="PRINTS" id="PR01407">
    <property type="entry name" value="BUTYPHLNCDUF"/>
</dbReference>
<dbReference type="InterPro" id="IPR013320">
    <property type="entry name" value="ConA-like_dom_sf"/>
</dbReference>
<dbReference type="GO" id="GO:0001817">
    <property type="term" value="P:regulation of cytokine production"/>
    <property type="evidence" value="ECO:0007669"/>
    <property type="project" value="TreeGrafter"/>
</dbReference>
<keyword evidence="5 10" id="KW-1133">Transmembrane helix</keyword>
<dbReference type="InterPro" id="IPR043136">
    <property type="entry name" value="B30.2/SPRY_sf"/>
</dbReference>
<dbReference type="SMART" id="SM00589">
    <property type="entry name" value="PRY"/>
    <property type="match status" value="1"/>
</dbReference>
<dbReference type="InterPro" id="IPR007110">
    <property type="entry name" value="Ig-like_dom"/>
</dbReference>
<dbReference type="Proteomes" id="UP000694404">
    <property type="component" value="Unplaced"/>
</dbReference>
<dbReference type="PROSITE" id="PS50188">
    <property type="entry name" value="B302_SPRY"/>
    <property type="match status" value="1"/>
</dbReference>
<dbReference type="InterPro" id="IPR036179">
    <property type="entry name" value="Ig-like_dom_sf"/>
</dbReference>
<dbReference type="Pfam" id="PF22705">
    <property type="entry name" value="C2-set_3"/>
    <property type="match status" value="1"/>
</dbReference>
<organism evidence="13 14">
    <name type="scientific">Chelonoidis abingdonii</name>
    <name type="common">Abingdon island giant tortoise</name>
    <name type="synonym">Testudo abingdonii</name>
    <dbReference type="NCBI Taxonomy" id="106734"/>
    <lineage>
        <taxon>Eukaryota</taxon>
        <taxon>Metazoa</taxon>
        <taxon>Chordata</taxon>
        <taxon>Craniata</taxon>
        <taxon>Vertebrata</taxon>
        <taxon>Euteleostomi</taxon>
        <taxon>Archelosauria</taxon>
        <taxon>Testudinata</taxon>
        <taxon>Testudines</taxon>
        <taxon>Cryptodira</taxon>
        <taxon>Durocryptodira</taxon>
        <taxon>Testudinoidea</taxon>
        <taxon>Testudinidae</taxon>
        <taxon>Chelonoidis</taxon>
    </lineage>
</organism>
<keyword evidence="4" id="KW-0732">Signal</keyword>
<feature type="domain" description="B30.2/SPRY" evidence="11">
    <location>
        <begin position="305"/>
        <end position="500"/>
    </location>
</feature>
<dbReference type="FunFam" id="2.60.40.10:FF:000208">
    <property type="entry name" value="Butyrophilin subfamily 1 member A1"/>
    <property type="match status" value="1"/>
</dbReference>
<evidence type="ECO:0000256" key="8">
    <source>
        <dbReference type="ARBA" id="ARBA00023180"/>
    </source>
</evidence>
<keyword evidence="8" id="KW-0325">Glycoprotein</keyword>
<dbReference type="SUPFAM" id="SSF49899">
    <property type="entry name" value="Concanavalin A-like lectins/glucanases"/>
    <property type="match status" value="1"/>
</dbReference>
<dbReference type="FunFam" id="2.60.120.920:FF:000004">
    <property type="entry name" value="Butyrophilin subfamily 1 member A1"/>
    <property type="match status" value="1"/>
</dbReference>
<dbReference type="PANTHER" id="PTHR24100">
    <property type="entry name" value="BUTYROPHILIN"/>
    <property type="match status" value="1"/>
</dbReference>
<dbReference type="PROSITE" id="PS50835">
    <property type="entry name" value="IG_LIKE"/>
    <property type="match status" value="1"/>
</dbReference>
<protein>
    <recommendedName>
        <fullName evidence="15">Butyrophilin subfamily 1 member A1-like</fullName>
    </recommendedName>
</protein>
<evidence type="ECO:0000256" key="5">
    <source>
        <dbReference type="ARBA" id="ARBA00022989"/>
    </source>
</evidence>
<reference evidence="13" key="1">
    <citation type="submission" date="2025-08" db="UniProtKB">
        <authorList>
            <consortium name="Ensembl"/>
        </authorList>
    </citation>
    <scope>IDENTIFICATION</scope>
</reference>
<proteinExistence type="inferred from homology"/>
<evidence type="ECO:0000256" key="9">
    <source>
        <dbReference type="ARBA" id="ARBA00023319"/>
    </source>
</evidence>
<reference evidence="13" key="2">
    <citation type="submission" date="2025-09" db="UniProtKB">
        <authorList>
            <consortium name="Ensembl"/>
        </authorList>
    </citation>
    <scope>IDENTIFICATION</scope>
</reference>
<dbReference type="AlphaFoldDB" id="A0A8C0GPZ9"/>
<dbReference type="InterPro" id="IPR003879">
    <property type="entry name" value="Butyrophylin_SPRY"/>
</dbReference>
<dbReference type="SMART" id="SM00449">
    <property type="entry name" value="SPRY"/>
    <property type="match status" value="1"/>
</dbReference>
<evidence type="ECO:0000313" key="14">
    <source>
        <dbReference type="Proteomes" id="UP000694404"/>
    </source>
</evidence>
<name>A0A8C0GPZ9_CHEAB</name>
<evidence type="ECO:0000256" key="4">
    <source>
        <dbReference type="ARBA" id="ARBA00022729"/>
    </source>
</evidence>
<evidence type="ECO:0000256" key="3">
    <source>
        <dbReference type="ARBA" id="ARBA00022692"/>
    </source>
</evidence>
<dbReference type="Pfam" id="PF07686">
    <property type="entry name" value="V-set"/>
    <property type="match status" value="1"/>
</dbReference>
<accession>A0A8C0GPZ9</accession>